<dbReference type="InterPro" id="IPR001387">
    <property type="entry name" value="Cro/C1-type_HTH"/>
</dbReference>
<evidence type="ECO:0000259" key="2">
    <source>
        <dbReference type="PROSITE" id="PS50943"/>
    </source>
</evidence>
<evidence type="ECO:0000259" key="1">
    <source>
        <dbReference type="PROSITE" id="PS50930"/>
    </source>
</evidence>
<feature type="domain" description="HTH LytTR-type" evidence="1">
    <location>
        <begin position="1"/>
        <end position="21"/>
    </location>
</feature>
<dbReference type="Pfam" id="PF01381">
    <property type="entry name" value="HTH_3"/>
    <property type="match status" value="1"/>
</dbReference>
<sequence length="120" mass="13553">MGRSLKVSKQYIQKVKKALALNGYARQQDLAEDLGMARSTISNFLNGKAVEYLNFEEICRKLDLDLKKIADFSSHDSDVLDNSGSDNYKPVCVNRLDSNQLHKALLCLNSPNKKTYLENL</sequence>
<dbReference type="EMBL" id="JACJTB010000001">
    <property type="protein sequence ID" value="MBD2592838.1"/>
    <property type="molecule type" value="Genomic_DNA"/>
</dbReference>
<name>A0ABR8FN09_9NOSO</name>
<proteinExistence type="predicted"/>
<dbReference type="PROSITE" id="PS50943">
    <property type="entry name" value="HTH_CROC1"/>
    <property type="match status" value="1"/>
</dbReference>
<evidence type="ECO:0000313" key="4">
    <source>
        <dbReference type="Proteomes" id="UP000603457"/>
    </source>
</evidence>
<reference evidence="3 4" key="1">
    <citation type="journal article" date="2020" name="ISME J.">
        <title>Comparative genomics reveals insights into cyanobacterial evolution and habitat adaptation.</title>
        <authorList>
            <person name="Chen M.Y."/>
            <person name="Teng W.K."/>
            <person name="Zhao L."/>
            <person name="Hu C.X."/>
            <person name="Zhou Y.K."/>
            <person name="Han B.P."/>
            <person name="Song L.R."/>
            <person name="Shu W.S."/>
        </authorList>
    </citation>
    <scope>NUCLEOTIDE SEQUENCE [LARGE SCALE GENOMIC DNA]</scope>
    <source>
        <strain evidence="3 4">FACHB-130</strain>
    </source>
</reference>
<comment type="caution">
    <text evidence="3">The sequence shown here is derived from an EMBL/GenBank/DDBJ whole genome shotgun (WGS) entry which is preliminary data.</text>
</comment>
<protein>
    <submittedName>
        <fullName evidence="3">Helix-turn-helix transcriptional regulator</fullName>
    </submittedName>
</protein>
<evidence type="ECO:0000313" key="3">
    <source>
        <dbReference type="EMBL" id="MBD2592838.1"/>
    </source>
</evidence>
<dbReference type="RefSeq" id="WP_190965836.1">
    <property type="nucleotide sequence ID" value="NZ_JACJTB010000001.1"/>
</dbReference>
<dbReference type="InterPro" id="IPR010982">
    <property type="entry name" value="Lambda_DNA-bd_dom_sf"/>
</dbReference>
<keyword evidence="4" id="KW-1185">Reference proteome</keyword>
<dbReference type="Proteomes" id="UP000603457">
    <property type="component" value="Unassembled WGS sequence"/>
</dbReference>
<dbReference type="Gene3D" id="1.10.260.40">
    <property type="entry name" value="lambda repressor-like DNA-binding domains"/>
    <property type="match status" value="1"/>
</dbReference>
<dbReference type="CDD" id="cd00093">
    <property type="entry name" value="HTH_XRE"/>
    <property type="match status" value="1"/>
</dbReference>
<accession>A0ABR8FN09</accession>
<dbReference type="InterPro" id="IPR007492">
    <property type="entry name" value="LytTR_DNA-bd_dom"/>
</dbReference>
<dbReference type="SUPFAM" id="SSF47413">
    <property type="entry name" value="lambda repressor-like DNA-binding domains"/>
    <property type="match status" value="1"/>
</dbReference>
<feature type="domain" description="HTH cro/C1-type" evidence="2">
    <location>
        <begin position="27"/>
        <end position="69"/>
    </location>
</feature>
<organism evidence="3 4">
    <name type="scientific">Nostoc spongiaeforme FACHB-130</name>
    <dbReference type="NCBI Taxonomy" id="1357510"/>
    <lineage>
        <taxon>Bacteria</taxon>
        <taxon>Bacillati</taxon>
        <taxon>Cyanobacteriota</taxon>
        <taxon>Cyanophyceae</taxon>
        <taxon>Nostocales</taxon>
        <taxon>Nostocaceae</taxon>
        <taxon>Nostoc</taxon>
    </lineage>
</organism>
<gene>
    <name evidence="3" type="ORF">H6G74_00650</name>
</gene>
<dbReference type="PROSITE" id="PS50930">
    <property type="entry name" value="HTH_LYTTR"/>
    <property type="match status" value="1"/>
</dbReference>
<dbReference type="SMART" id="SM00530">
    <property type="entry name" value="HTH_XRE"/>
    <property type="match status" value="1"/>
</dbReference>